<feature type="region of interest" description="Disordered" evidence="1">
    <location>
        <begin position="84"/>
        <end position="117"/>
    </location>
</feature>
<reference evidence="2 3" key="1">
    <citation type="submission" date="2021-07" db="EMBL/GenBank/DDBJ databases">
        <authorList>
            <person name="Palmer J.M."/>
        </authorList>
    </citation>
    <scope>NUCLEOTIDE SEQUENCE [LARGE SCALE GENOMIC DNA]</scope>
    <source>
        <strain evidence="2 3">AT_MEX2019</strain>
        <tissue evidence="2">Muscle</tissue>
    </source>
</reference>
<dbReference type="Proteomes" id="UP001345963">
    <property type="component" value="Unassembled WGS sequence"/>
</dbReference>
<keyword evidence="3" id="KW-1185">Reference proteome</keyword>
<feature type="compositionally biased region" description="Polar residues" evidence="1">
    <location>
        <begin position="1"/>
        <end position="11"/>
    </location>
</feature>
<dbReference type="PANTHER" id="PTHR16434">
    <property type="entry name" value="EWING'S TUMOR-ASSOCIATED ANTIGEN 1 ETAA1"/>
    <property type="match status" value="1"/>
</dbReference>
<sequence>FKTPTRISRSKPTPVPSVESPHNDSDFQQDIIWDATSPLTNRFSKRGKKPTAELINISEIVSRIAPKHGRPRVAEPTLQQWIGDSASIPCTPDVQAPRAKKKSPRWVQFGPEASKVL</sequence>
<evidence type="ECO:0000313" key="2">
    <source>
        <dbReference type="EMBL" id="MED6256469.1"/>
    </source>
</evidence>
<dbReference type="InterPro" id="IPR029406">
    <property type="entry name" value="ETAA1"/>
</dbReference>
<dbReference type="EMBL" id="JAHUTI010075239">
    <property type="protein sequence ID" value="MED6256469.1"/>
    <property type="molecule type" value="Genomic_DNA"/>
</dbReference>
<name>A0ABU7C3P9_9TELE</name>
<feature type="non-terminal residue" evidence="2">
    <location>
        <position position="1"/>
    </location>
</feature>
<accession>A0ABU7C3P9</accession>
<organism evidence="2 3">
    <name type="scientific">Ataeniobius toweri</name>
    <dbReference type="NCBI Taxonomy" id="208326"/>
    <lineage>
        <taxon>Eukaryota</taxon>
        <taxon>Metazoa</taxon>
        <taxon>Chordata</taxon>
        <taxon>Craniata</taxon>
        <taxon>Vertebrata</taxon>
        <taxon>Euteleostomi</taxon>
        <taxon>Actinopterygii</taxon>
        <taxon>Neopterygii</taxon>
        <taxon>Teleostei</taxon>
        <taxon>Neoteleostei</taxon>
        <taxon>Acanthomorphata</taxon>
        <taxon>Ovalentaria</taxon>
        <taxon>Atherinomorphae</taxon>
        <taxon>Cyprinodontiformes</taxon>
        <taxon>Goodeidae</taxon>
        <taxon>Ataeniobius</taxon>
    </lineage>
</organism>
<comment type="caution">
    <text evidence="2">The sequence shown here is derived from an EMBL/GenBank/DDBJ whole genome shotgun (WGS) entry which is preliminary data.</text>
</comment>
<dbReference type="PANTHER" id="PTHR16434:SF4">
    <property type="entry name" value="ETAA1 ACTIVATOR OF ATR KINASE"/>
    <property type="match status" value="1"/>
</dbReference>
<feature type="region of interest" description="Disordered" evidence="1">
    <location>
        <begin position="1"/>
        <end position="29"/>
    </location>
</feature>
<dbReference type="Pfam" id="PF15350">
    <property type="entry name" value="ETAA1"/>
    <property type="match status" value="1"/>
</dbReference>
<gene>
    <name evidence="2" type="ORF">ATANTOWER_026766</name>
</gene>
<evidence type="ECO:0000313" key="3">
    <source>
        <dbReference type="Proteomes" id="UP001345963"/>
    </source>
</evidence>
<proteinExistence type="predicted"/>
<evidence type="ECO:0000256" key="1">
    <source>
        <dbReference type="SAM" id="MobiDB-lite"/>
    </source>
</evidence>
<protein>
    <submittedName>
        <fullName evidence="2">Uncharacterized protein</fullName>
    </submittedName>
</protein>